<evidence type="ECO:0000256" key="1">
    <source>
        <dbReference type="SAM" id="Phobius"/>
    </source>
</evidence>
<dbReference type="KEGG" id="slp:Slip_1813"/>
<accession>D7CPD3</accession>
<dbReference type="STRING" id="643648.Slip_1813"/>
<reference evidence="2 3" key="2">
    <citation type="journal article" date="2010" name="Stand. Genomic Sci.">
        <title>Complete genome sequence of Syntrophothermus lipocalidus type strain (TGB-C1).</title>
        <authorList>
            <person name="Djao O.D."/>
            <person name="Zhang X."/>
            <person name="Lucas S."/>
            <person name="Lapidus A."/>
            <person name="Del Rio T.G."/>
            <person name="Nolan M."/>
            <person name="Tice H."/>
            <person name="Cheng J.F."/>
            <person name="Han C."/>
            <person name="Tapia R."/>
            <person name="Goodwin L."/>
            <person name="Pitluck S."/>
            <person name="Liolios K."/>
            <person name="Ivanova N."/>
            <person name="Mavromatis K."/>
            <person name="Mikhailova N."/>
            <person name="Ovchinnikova G."/>
            <person name="Pati A."/>
            <person name="Brambilla E."/>
            <person name="Chen A."/>
            <person name="Palaniappan K."/>
            <person name="Land M."/>
            <person name="Hauser L."/>
            <person name="Chang Y.J."/>
            <person name="Jeffries C.D."/>
            <person name="Rohde M."/>
            <person name="Sikorski J."/>
            <person name="Spring S."/>
            <person name="Goker M."/>
            <person name="Detter J.C."/>
            <person name="Woyke T."/>
            <person name="Bristow J."/>
            <person name="Eisen J.A."/>
            <person name="Markowitz V."/>
            <person name="Hugenholtz P."/>
            <person name="Kyrpides N.C."/>
            <person name="Klenk H.P."/>
        </authorList>
    </citation>
    <scope>NUCLEOTIDE SEQUENCE [LARGE SCALE GENOMIC DNA]</scope>
    <source>
        <strain evidence="3">DSM 12680 / TGB-C1</strain>
    </source>
</reference>
<dbReference type="Proteomes" id="UP000000378">
    <property type="component" value="Chromosome"/>
</dbReference>
<reference evidence="3" key="1">
    <citation type="journal article" date="2010" name="Stand. Genomic Sci.">
        <title>Complete genome sequence of Syntrophothermus lipocalidus type strain (TGB-C1T).</title>
        <authorList>
            <consortium name="US DOE Joint Genome Institute (JGI-PGF)"/>
            <person name="Djao O."/>
            <person name="Zhang X."/>
            <person name="Lucas S."/>
            <person name="Lapidus A."/>
            <person name="Glavina Del Rio T."/>
            <person name="Nolan M."/>
            <person name="Tice H."/>
            <person name="Cheng J."/>
            <person name="Han C."/>
            <person name="Tapia R."/>
            <person name="Goodwin L."/>
            <person name="Pitluck S."/>
            <person name="Liolios K."/>
            <person name="Ivanova N."/>
            <person name="Mavromatis K."/>
            <person name="Mikhailova N."/>
            <person name="Ovchinnikova G."/>
            <person name="Pati A."/>
            <person name="Brambilla E."/>
            <person name="Chen A."/>
            <person name="Palaniappan K."/>
            <person name="Land M."/>
            <person name="Hauser L."/>
            <person name="Chang Y."/>
            <person name="Jeffries C."/>
            <person name="Rohde M."/>
            <person name="Sikorski J."/>
            <person name="Spring S."/>
            <person name="Goker M."/>
            <person name="Detter J."/>
            <person name="Woyke T."/>
            <person name="Bristow J."/>
            <person name="Eisen J."/>
            <person name="Markowitz V."/>
            <person name="Hugenholtz P."/>
            <person name="Kyrpides N."/>
            <person name="Klenk H."/>
        </authorList>
    </citation>
    <scope>NUCLEOTIDE SEQUENCE [LARGE SCALE GENOMIC DNA]</scope>
    <source>
        <strain evidence="3">DSM 12680 / TGB-C1</strain>
    </source>
</reference>
<dbReference type="AlphaFoldDB" id="D7CPD3"/>
<keyword evidence="1" id="KW-0812">Transmembrane</keyword>
<dbReference type="eggNOG" id="ENOG502ZN9K">
    <property type="taxonomic scope" value="Bacteria"/>
</dbReference>
<name>D7CPD3_SYNLT</name>
<evidence type="ECO:0000313" key="3">
    <source>
        <dbReference type="Proteomes" id="UP000000378"/>
    </source>
</evidence>
<gene>
    <name evidence="2" type="ordered locus">Slip_1813</name>
</gene>
<proteinExistence type="predicted"/>
<dbReference type="HOGENOM" id="CLU_3141588_0_0_9"/>
<keyword evidence="1" id="KW-0472">Membrane</keyword>
<dbReference type="EMBL" id="CP002048">
    <property type="protein sequence ID" value="ADI02568.1"/>
    <property type="molecule type" value="Genomic_DNA"/>
</dbReference>
<sequence length="49" mass="5037">MSLNVIPADVIGYIGDVFSALWPILAIGLGIAAVPKLIGAAKTVFARGR</sequence>
<feature type="transmembrane region" description="Helical" evidence="1">
    <location>
        <begin position="20"/>
        <end position="39"/>
    </location>
</feature>
<organism evidence="2 3">
    <name type="scientific">Syntrophothermus lipocalidus (strain DSM 12680 / TGB-C1)</name>
    <dbReference type="NCBI Taxonomy" id="643648"/>
    <lineage>
        <taxon>Bacteria</taxon>
        <taxon>Bacillati</taxon>
        <taxon>Bacillota</taxon>
        <taxon>Clostridia</taxon>
        <taxon>Eubacteriales</taxon>
        <taxon>Syntrophomonadaceae</taxon>
        <taxon>Syntrophothermus</taxon>
    </lineage>
</organism>
<protein>
    <submittedName>
        <fullName evidence="2">Uncharacterized protein</fullName>
    </submittedName>
</protein>
<evidence type="ECO:0000313" key="2">
    <source>
        <dbReference type="EMBL" id="ADI02568.1"/>
    </source>
</evidence>
<keyword evidence="3" id="KW-1185">Reference proteome</keyword>
<dbReference type="RefSeq" id="WP_013175970.1">
    <property type="nucleotide sequence ID" value="NC_014220.1"/>
</dbReference>
<keyword evidence="1" id="KW-1133">Transmembrane helix</keyword>